<dbReference type="AlphaFoldDB" id="A0A9W6Z495"/>
<protein>
    <submittedName>
        <fullName evidence="5">Unnamed protein product</fullName>
    </submittedName>
</protein>
<dbReference type="Pfam" id="PF00107">
    <property type="entry name" value="ADH_zinc_N"/>
    <property type="match status" value="1"/>
</dbReference>
<dbReference type="SUPFAM" id="SSF50129">
    <property type="entry name" value="GroES-like"/>
    <property type="match status" value="1"/>
</dbReference>
<dbReference type="InterPro" id="IPR013154">
    <property type="entry name" value="ADH-like_N"/>
</dbReference>
<dbReference type="InterPro" id="IPR050700">
    <property type="entry name" value="YIM1/Zinc_Alcohol_DH_Fams"/>
</dbReference>
<dbReference type="SUPFAM" id="SSF51735">
    <property type="entry name" value="NAD(P)-binding Rossmann-fold domains"/>
    <property type="match status" value="1"/>
</dbReference>
<sequence length="384" mass="42341">MINTNLLPKIEDGKFTTKAITYTNYNTPWKLETLELPIASADSIVKPNEILIKTSAVALNPADIALRELTPNLPVLGGKKLKVAGLDFSGVVVQIGSKFLVNSESTPLKVGDKVFGGIFRPFDLYSSFSEYIVLNEKAFTVLEKVPESISIQEAAGITVVTNTAYQCYLGMQGKLQGGNVLVLGAGSGVGYMAIQWAKLFGAKNIVVTASPRSSQPALKVGATYWIDYTKGDKNEVKELKDFVKSSGKFDIIVDAVRDMSFHSYLDEILKPKTEGGKLSVVAGTFSRSHTPHYLKMLPTLRFIRTYGRFLAGYSHFNVDLIAAHYNKQFGPDFQKLVKAGLYDLKVDSILDFYTQYQEAYDKIYSDKNVGKVILNLENSGVNDH</sequence>
<comment type="caution">
    <text evidence="5">The sequence shown here is derived from an EMBL/GenBank/DDBJ whole genome shotgun (WGS) entry which is preliminary data.</text>
</comment>
<proteinExistence type="inferred from homology"/>
<dbReference type="InterPro" id="IPR011032">
    <property type="entry name" value="GroES-like_sf"/>
</dbReference>
<dbReference type="SMART" id="SM00829">
    <property type="entry name" value="PKS_ER"/>
    <property type="match status" value="1"/>
</dbReference>
<name>A0A9W6Z495_AMBMO</name>
<dbReference type="InterPro" id="IPR036291">
    <property type="entry name" value="NAD(P)-bd_dom_sf"/>
</dbReference>
<dbReference type="PANTHER" id="PTHR11695:SF294">
    <property type="entry name" value="RETICULON-4-INTERACTING PROTEIN 1, MITOCHONDRIAL"/>
    <property type="match status" value="1"/>
</dbReference>
<accession>A0A9W6Z495</accession>
<evidence type="ECO:0000259" key="4">
    <source>
        <dbReference type="SMART" id="SM00829"/>
    </source>
</evidence>
<dbReference type="InterPro" id="IPR013149">
    <property type="entry name" value="ADH-like_C"/>
</dbReference>
<dbReference type="GO" id="GO:0005811">
    <property type="term" value="C:lipid droplet"/>
    <property type="evidence" value="ECO:0007669"/>
    <property type="project" value="UniProtKB-SubCell"/>
</dbReference>
<dbReference type="GO" id="GO:0016491">
    <property type="term" value="F:oxidoreductase activity"/>
    <property type="evidence" value="ECO:0007669"/>
    <property type="project" value="InterPro"/>
</dbReference>
<dbReference type="Proteomes" id="UP001165063">
    <property type="component" value="Unassembled WGS sequence"/>
</dbReference>
<gene>
    <name evidence="5" type="ORF">Amon01_000799700</name>
</gene>
<reference evidence="5" key="1">
    <citation type="submission" date="2023-04" db="EMBL/GenBank/DDBJ databases">
        <title>Ambrosiozyma monospora NBRC 1965.</title>
        <authorList>
            <person name="Ichikawa N."/>
            <person name="Sato H."/>
            <person name="Tonouchi N."/>
        </authorList>
    </citation>
    <scope>NUCLEOTIDE SEQUENCE</scope>
    <source>
        <strain evidence="5">NBRC 1965</strain>
    </source>
</reference>
<dbReference type="Pfam" id="PF08240">
    <property type="entry name" value="ADH_N"/>
    <property type="match status" value="1"/>
</dbReference>
<dbReference type="EMBL" id="BSXU01006511">
    <property type="protein sequence ID" value="GMG55928.1"/>
    <property type="molecule type" value="Genomic_DNA"/>
</dbReference>
<evidence type="ECO:0000256" key="3">
    <source>
        <dbReference type="ARBA" id="ARBA00038249"/>
    </source>
</evidence>
<comment type="similarity">
    <text evidence="3">Belongs to the YIM1 family.</text>
</comment>
<keyword evidence="2" id="KW-0551">Lipid droplet</keyword>
<keyword evidence="6" id="KW-1185">Reference proteome</keyword>
<dbReference type="Gene3D" id="3.90.180.10">
    <property type="entry name" value="Medium-chain alcohol dehydrogenases, catalytic domain"/>
    <property type="match status" value="1"/>
</dbReference>
<organism evidence="5 6">
    <name type="scientific">Ambrosiozyma monospora</name>
    <name type="common">Yeast</name>
    <name type="synonym">Endomycopsis monosporus</name>
    <dbReference type="NCBI Taxonomy" id="43982"/>
    <lineage>
        <taxon>Eukaryota</taxon>
        <taxon>Fungi</taxon>
        <taxon>Dikarya</taxon>
        <taxon>Ascomycota</taxon>
        <taxon>Saccharomycotina</taxon>
        <taxon>Pichiomycetes</taxon>
        <taxon>Pichiales</taxon>
        <taxon>Pichiaceae</taxon>
        <taxon>Ambrosiozyma</taxon>
    </lineage>
</organism>
<evidence type="ECO:0000256" key="1">
    <source>
        <dbReference type="ARBA" id="ARBA00004502"/>
    </source>
</evidence>
<dbReference type="InterPro" id="IPR020843">
    <property type="entry name" value="ER"/>
</dbReference>
<feature type="domain" description="Enoyl reductase (ER)" evidence="4">
    <location>
        <begin position="31"/>
        <end position="374"/>
    </location>
</feature>
<dbReference type="Gene3D" id="3.40.50.720">
    <property type="entry name" value="NAD(P)-binding Rossmann-like Domain"/>
    <property type="match status" value="1"/>
</dbReference>
<dbReference type="GO" id="GO:0005739">
    <property type="term" value="C:mitochondrion"/>
    <property type="evidence" value="ECO:0007669"/>
    <property type="project" value="TreeGrafter"/>
</dbReference>
<evidence type="ECO:0000256" key="2">
    <source>
        <dbReference type="ARBA" id="ARBA00022677"/>
    </source>
</evidence>
<dbReference type="PANTHER" id="PTHR11695">
    <property type="entry name" value="ALCOHOL DEHYDROGENASE RELATED"/>
    <property type="match status" value="1"/>
</dbReference>
<comment type="subcellular location">
    <subcellularLocation>
        <location evidence="1">Lipid droplet</location>
    </subcellularLocation>
</comment>
<evidence type="ECO:0000313" key="6">
    <source>
        <dbReference type="Proteomes" id="UP001165063"/>
    </source>
</evidence>
<dbReference type="OrthoDB" id="3509362at2759"/>
<evidence type="ECO:0000313" key="5">
    <source>
        <dbReference type="EMBL" id="GMG55928.1"/>
    </source>
</evidence>